<accession>A0A2K1KGD1</accession>
<dbReference type="Proteomes" id="UP000006727">
    <property type="component" value="Chromosome 6"/>
</dbReference>
<proteinExistence type="predicted"/>
<reference evidence="1 3" key="1">
    <citation type="journal article" date="2008" name="Science">
        <title>The Physcomitrella genome reveals evolutionary insights into the conquest of land by plants.</title>
        <authorList>
            <person name="Rensing S."/>
            <person name="Lang D."/>
            <person name="Zimmer A."/>
            <person name="Terry A."/>
            <person name="Salamov A."/>
            <person name="Shapiro H."/>
            <person name="Nishiyama T."/>
            <person name="Perroud P.-F."/>
            <person name="Lindquist E."/>
            <person name="Kamisugi Y."/>
            <person name="Tanahashi T."/>
            <person name="Sakakibara K."/>
            <person name="Fujita T."/>
            <person name="Oishi K."/>
            <person name="Shin-I T."/>
            <person name="Kuroki Y."/>
            <person name="Toyoda A."/>
            <person name="Suzuki Y."/>
            <person name="Hashimoto A."/>
            <person name="Yamaguchi K."/>
            <person name="Sugano A."/>
            <person name="Kohara Y."/>
            <person name="Fujiyama A."/>
            <person name="Anterola A."/>
            <person name="Aoki S."/>
            <person name="Ashton N."/>
            <person name="Barbazuk W.B."/>
            <person name="Barker E."/>
            <person name="Bennetzen J."/>
            <person name="Bezanilla M."/>
            <person name="Blankenship R."/>
            <person name="Cho S.H."/>
            <person name="Dutcher S."/>
            <person name="Estelle M."/>
            <person name="Fawcett J.A."/>
            <person name="Gundlach H."/>
            <person name="Hanada K."/>
            <person name="Heyl A."/>
            <person name="Hicks K.A."/>
            <person name="Hugh J."/>
            <person name="Lohr M."/>
            <person name="Mayer K."/>
            <person name="Melkozernov A."/>
            <person name="Murata T."/>
            <person name="Nelson D."/>
            <person name="Pils B."/>
            <person name="Prigge M."/>
            <person name="Reiss B."/>
            <person name="Renner T."/>
            <person name="Rombauts S."/>
            <person name="Rushton P."/>
            <person name="Sanderfoot A."/>
            <person name="Schween G."/>
            <person name="Shiu S.-H."/>
            <person name="Stueber K."/>
            <person name="Theodoulou F.L."/>
            <person name="Tu H."/>
            <person name="Van de Peer Y."/>
            <person name="Verrier P.J."/>
            <person name="Waters E."/>
            <person name="Wood A."/>
            <person name="Yang L."/>
            <person name="Cove D."/>
            <person name="Cuming A."/>
            <person name="Hasebe M."/>
            <person name="Lucas S."/>
            <person name="Mishler D.B."/>
            <person name="Reski R."/>
            <person name="Grigoriev I."/>
            <person name="Quatrano R.S."/>
            <person name="Boore J.L."/>
        </authorList>
    </citation>
    <scope>NUCLEOTIDE SEQUENCE [LARGE SCALE GENOMIC DNA]</scope>
    <source>
        <strain evidence="2 3">cv. Gransden 2004</strain>
    </source>
</reference>
<dbReference type="AlphaFoldDB" id="A0A2K1KGD1"/>
<dbReference type="EnsemblPlants" id="Pp3c6_20080V3.1">
    <property type="protein sequence ID" value="Pp3c6_20080V3.1"/>
    <property type="gene ID" value="Pp3c6_20080"/>
</dbReference>
<evidence type="ECO:0000313" key="3">
    <source>
        <dbReference type="Proteomes" id="UP000006727"/>
    </source>
</evidence>
<dbReference type="EMBL" id="ABEU02000006">
    <property type="protein sequence ID" value="PNR52850.1"/>
    <property type="molecule type" value="Genomic_DNA"/>
</dbReference>
<gene>
    <name evidence="1" type="ORF">PHYPA_009225</name>
</gene>
<evidence type="ECO:0000313" key="1">
    <source>
        <dbReference type="EMBL" id="PNR52850.1"/>
    </source>
</evidence>
<organism evidence="1">
    <name type="scientific">Physcomitrium patens</name>
    <name type="common">Spreading-leaved earth moss</name>
    <name type="synonym">Physcomitrella patens</name>
    <dbReference type="NCBI Taxonomy" id="3218"/>
    <lineage>
        <taxon>Eukaryota</taxon>
        <taxon>Viridiplantae</taxon>
        <taxon>Streptophyta</taxon>
        <taxon>Embryophyta</taxon>
        <taxon>Bryophyta</taxon>
        <taxon>Bryophytina</taxon>
        <taxon>Bryopsida</taxon>
        <taxon>Funariidae</taxon>
        <taxon>Funariales</taxon>
        <taxon>Funariaceae</taxon>
        <taxon>Physcomitrium</taxon>
    </lineage>
</organism>
<keyword evidence="3" id="KW-1185">Reference proteome</keyword>
<name>A0A2K1KGD1_PHYPA</name>
<reference evidence="1 3" key="2">
    <citation type="journal article" date="2018" name="Plant J.">
        <title>The Physcomitrella patens chromosome-scale assembly reveals moss genome structure and evolution.</title>
        <authorList>
            <person name="Lang D."/>
            <person name="Ullrich K.K."/>
            <person name="Murat F."/>
            <person name="Fuchs J."/>
            <person name="Jenkins J."/>
            <person name="Haas F.B."/>
            <person name="Piednoel M."/>
            <person name="Gundlach H."/>
            <person name="Van Bel M."/>
            <person name="Meyberg R."/>
            <person name="Vives C."/>
            <person name="Morata J."/>
            <person name="Symeonidi A."/>
            <person name="Hiss M."/>
            <person name="Muchero W."/>
            <person name="Kamisugi Y."/>
            <person name="Saleh O."/>
            <person name="Blanc G."/>
            <person name="Decker E.L."/>
            <person name="van Gessel N."/>
            <person name="Grimwood J."/>
            <person name="Hayes R.D."/>
            <person name="Graham S.W."/>
            <person name="Gunter L.E."/>
            <person name="McDaniel S.F."/>
            <person name="Hoernstein S.N.W."/>
            <person name="Larsson A."/>
            <person name="Li F.W."/>
            <person name="Perroud P.F."/>
            <person name="Phillips J."/>
            <person name="Ranjan P."/>
            <person name="Rokshar D.S."/>
            <person name="Rothfels C.J."/>
            <person name="Schneider L."/>
            <person name="Shu S."/>
            <person name="Stevenson D.W."/>
            <person name="Thummler F."/>
            <person name="Tillich M."/>
            <person name="Villarreal Aguilar J.C."/>
            <person name="Widiez T."/>
            <person name="Wong G.K."/>
            <person name="Wymore A."/>
            <person name="Zhang Y."/>
            <person name="Zimmer A.D."/>
            <person name="Quatrano R.S."/>
            <person name="Mayer K.F.X."/>
            <person name="Goodstein D."/>
            <person name="Casacuberta J.M."/>
            <person name="Vandepoele K."/>
            <person name="Reski R."/>
            <person name="Cuming A.C."/>
            <person name="Tuskan G.A."/>
            <person name="Maumus F."/>
            <person name="Salse J."/>
            <person name="Schmutz J."/>
            <person name="Rensing S.A."/>
        </authorList>
    </citation>
    <scope>NUCLEOTIDE SEQUENCE [LARGE SCALE GENOMIC DNA]</scope>
    <source>
        <strain evidence="2 3">cv. Gransden 2004</strain>
    </source>
</reference>
<reference evidence="2" key="3">
    <citation type="submission" date="2020-12" db="UniProtKB">
        <authorList>
            <consortium name="EnsemblPlants"/>
        </authorList>
    </citation>
    <scope>IDENTIFICATION</scope>
</reference>
<protein>
    <submittedName>
        <fullName evidence="1 2">Uncharacterized protein</fullName>
    </submittedName>
</protein>
<evidence type="ECO:0000313" key="2">
    <source>
        <dbReference type="EnsemblPlants" id="Pp3c6_20080V3.1"/>
    </source>
</evidence>
<sequence length="201" mass="22182">MYAIKEAKAAAAGNQGASRGIARVNLLTENVVRLRRLLLNTRGSNQSTSQAEESLTEGQRRQAAKRLKIYTITLLLKDLPPPNVKLRFPSFPWYTHSLLPLICPPFCTPCRCEGSSASMEKCAIAASTENISLGSRERTYTQTHATSIATRRRILTMAGTEERLHPDPSGARPLAYSSSISCSAYFNAFTIFADSNWRRSA</sequence>
<dbReference type="Gramene" id="Pp3c6_20080V3.1">
    <property type="protein sequence ID" value="Pp3c6_20080V3.1"/>
    <property type="gene ID" value="Pp3c6_20080"/>
</dbReference>